<keyword evidence="8" id="KW-1185">Reference proteome</keyword>
<dbReference type="InterPro" id="IPR017871">
    <property type="entry name" value="ABC_transporter-like_CS"/>
</dbReference>
<dbReference type="GO" id="GO:0005524">
    <property type="term" value="F:ATP binding"/>
    <property type="evidence" value="ECO:0007669"/>
    <property type="project" value="UniProtKB-KW"/>
</dbReference>
<evidence type="ECO:0000256" key="5">
    <source>
        <dbReference type="SAM" id="MobiDB-lite"/>
    </source>
</evidence>
<accession>A0A918KYD5</accession>
<dbReference type="Proteomes" id="UP000658320">
    <property type="component" value="Unassembled WGS sequence"/>
</dbReference>
<dbReference type="PROSITE" id="PS50893">
    <property type="entry name" value="ABC_TRANSPORTER_2"/>
    <property type="match status" value="2"/>
</dbReference>
<reference evidence="7" key="2">
    <citation type="submission" date="2020-09" db="EMBL/GenBank/DDBJ databases">
        <authorList>
            <person name="Sun Q."/>
            <person name="Ohkuma M."/>
        </authorList>
    </citation>
    <scope>NUCLEOTIDE SEQUENCE</scope>
    <source>
        <strain evidence="7">JCM 4346</strain>
    </source>
</reference>
<keyword evidence="1" id="KW-0813">Transport</keyword>
<dbReference type="InterPro" id="IPR003593">
    <property type="entry name" value="AAA+_ATPase"/>
</dbReference>
<dbReference type="InterPro" id="IPR027417">
    <property type="entry name" value="P-loop_NTPase"/>
</dbReference>
<dbReference type="PROSITE" id="PS00211">
    <property type="entry name" value="ABC_TRANSPORTER_1"/>
    <property type="match status" value="1"/>
</dbReference>
<evidence type="ECO:0000313" key="7">
    <source>
        <dbReference type="EMBL" id="GGR47608.1"/>
    </source>
</evidence>
<sequence>MMTTSAPSHAGEREPSGRPPVLDMRGITKRFGATHALRDVDLTLFPGEVLGLVGENGAGKSTIMKILSGAYSKDDGDIRIRGEAVDLRGPAHAQELGIAIIYQELSLFPDLTAVENIFVRHEKCRGGRPWILSPLDRGAMRDRTLDLLREDLGVVIDVDVPVSRLSLAEKQLIEIARALHSRADIIIMDEPTEALEAEERERLFATVRRLRDAGKSVIYVSHQLDQVVGLCDRVTVLRDGSHVSTAPRDQVDVASIISLMIGGSLEEQYPTLPPPAEETVLQVEDLTLARDFEKVSFAVRRGEILGIAGLNGSGKNALVRSVYGIRPPDEGTVTVAGRRVTIRSPKDATACGLAFLPAERKTEGVFTGHSIRWNLTIAGLRRTSRLRLRREQERQVTDRYASELGVKAASGEQEITLLSGGNQQKVLLARWLAVDPEVFLLEEPTRGIDVSAKADVYRHIADYARRGKSFVVVSSESPELLGICHRVLVMYEGRVAAVLDAGEATQELIAHYSVQRAEEAADE</sequence>
<dbReference type="GO" id="GO:0016887">
    <property type="term" value="F:ATP hydrolysis activity"/>
    <property type="evidence" value="ECO:0007669"/>
    <property type="project" value="InterPro"/>
</dbReference>
<evidence type="ECO:0000256" key="4">
    <source>
        <dbReference type="ARBA" id="ARBA00022840"/>
    </source>
</evidence>
<evidence type="ECO:0000313" key="8">
    <source>
        <dbReference type="Proteomes" id="UP000658320"/>
    </source>
</evidence>
<organism evidence="7 8">
    <name type="scientific">Streptomyces aurantiogriseus</name>
    <dbReference type="NCBI Taxonomy" id="66870"/>
    <lineage>
        <taxon>Bacteria</taxon>
        <taxon>Bacillati</taxon>
        <taxon>Actinomycetota</taxon>
        <taxon>Actinomycetes</taxon>
        <taxon>Kitasatosporales</taxon>
        <taxon>Streptomycetaceae</taxon>
        <taxon>Streptomyces</taxon>
    </lineage>
</organism>
<name>A0A918KYD5_9ACTN</name>
<dbReference type="CDD" id="cd03216">
    <property type="entry name" value="ABC_Carb_Monos_I"/>
    <property type="match status" value="1"/>
</dbReference>
<protein>
    <submittedName>
        <fullName evidence="7">Ribose ABC transporter ATP-binding protein</fullName>
    </submittedName>
</protein>
<dbReference type="CDD" id="cd03215">
    <property type="entry name" value="ABC_Carb_Monos_II"/>
    <property type="match status" value="1"/>
</dbReference>
<dbReference type="SMART" id="SM00382">
    <property type="entry name" value="AAA"/>
    <property type="match status" value="2"/>
</dbReference>
<dbReference type="Gene3D" id="3.40.50.300">
    <property type="entry name" value="P-loop containing nucleotide triphosphate hydrolases"/>
    <property type="match status" value="2"/>
</dbReference>
<proteinExistence type="predicted"/>
<evidence type="ECO:0000256" key="3">
    <source>
        <dbReference type="ARBA" id="ARBA00022741"/>
    </source>
</evidence>
<reference evidence="7" key="1">
    <citation type="journal article" date="2014" name="Int. J. Syst. Evol. Microbiol.">
        <title>Complete genome sequence of Corynebacterium casei LMG S-19264T (=DSM 44701T), isolated from a smear-ripened cheese.</title>
        <authorList>
            <consortium name="US DOE Joint Genome Institute (JGI-PGF)"/>
            <person name="Walter F."/>
            <person name="Albersmeier A."/>
            <person name="Kalinowski J."/>
            <person name="Ruckert C."/>
        </authorList>
    </citation>
    <scope>NUCLEOTIDE SEQUENCE</scope>
    <source>
        <strain evidence="7">JCM 4346</strain>
    </source>
</reference>
<dbReference type="InterPro" id="IPR003439">
    <property type="entry name" value="ABC_transporter-like_ATP-bd"/>
</dbReference>
<comment type="caution">
    <text evidence="7">The sequence shown here is derived from an EMBL/GenBank/DDBJ whole genome shotgun (WGS) entry which is preliminary data.</text>
</comment>
<evidence type="ECO:0000256" key="1">
    <source>
        <dbReference type="ARBA" id="ARBA00022448"/>
    </source>
</evidence>
<dbReference type="EMBL" id="BMSX01000023">
    <property type="protein sequence ID" value="GGR47608.1"/>
    <property type="molecule type" value="Genomic_DNA"/>
</dbReference>
<feature type="domain" description="ABC transporter" evidence="6">
    <location>
        <begin position="22"/>
        <end position="264"/>
    </location>
</feature>
<keyword evidence="4 7" id="KW-0067">ATP-binding</keyword>
<dbReference type="InterPro" id="IPR050107">
    <property type="entry name" value="ABC_carbohydrate_import_ATPase"/>
</dbReference>
<evidence type="ECO:0000259" key="6">
    <source>
        <dbReference type="PROSITE" id="PS50893"/>
    </source>
</evidence>
<keyword evidence="2" id="KW-0677">Repeat</keyword>
<keyword evidence="3" id="KW-0547">Nucleotide-binding</keyword>
<dbReference type="SUPFAM" id="SSF52540">
    <property type="entry name" value="P-loop containing nucleoside triphosphate hydrolases"/>
    <property type="match status" value="2"/>
</dbReference>
<dbReference type="Pfam" id="PF00005">
    <property type="entry name" value="ABC_tran"/>
    <property type="match status" value="2"/>
</dbReference>
<dbReference type="PANTHER" id="PTHR43790:SF9">
    <property type="entry name" value="GALACTOFURANOSE TRANSPORTER ATP-BINDING PROTEIN YTFR"/>
    <property type="match status" value="1"/>
</dbReference>
<evidence type="ECO:0000256" key="2">
    <source>
        <dbReference type="ARBA" id="ARBA00022737"/>
    </source>
</evidence>
<feature type="domain" description="ABC transporter" evidence="6">
    <location>
        <begin position="275"/>
        <end position="517"/>
    </location>
</feature>
<dbReference type="AlphaFoldDB" id="A0A918KYD5"/>
<gene>
    <name evidence="7" type="ORF">GCM10010251_75830</name>
</gene>
<feature type="region of interest" description="Disordered" evidence="5">
    <location>
        <begin position="1"/>
        <end position="24"/>
    </location>
</feature>
<dbReference type="PANTHER" id="PTHR43790">
    <property type="entry name" value="CARBOHYDRATE TRANSPORT ATP-BINDING PROTEIN MG119-RELATED"/>
    <property type="match status" value="1"/>
</dbReference>